<dbReference type="Proteomes" id="UP000198994">
    <property type="component" value="Unassembled WGS sequence"/>
</dbReference>
<dbReference type="PANTHER" id="PTHR46889:SF5">
    <property type="entry name" value="INTEGRASE PROTEIN"/>
    <property type="match status" value="1"/>
</dbReference>
<sequence length="121" mass="14108">MIEPKHPVLSITRQCALIGVSRSAWYGPGKSESPLNLALMKLIDAQFMETPFYGRRQMARHLRNQGYCVGRKRIRRLMARMGLRAVYQPPRTTVPHPEHRKYHSPLCLNQWRKRLVSSGIR</sequence>
<dbReference type="Pfam" id="PF13276">
    <property type="entry name" value="HTH_21"/>
    <property type="match status" value="1"/>
</dbReference>
<dbReference type="PANTHER" id="PTHR46889">
    <property type="entry name" value="TRANSPOSASE INSF FOR INSERTION SEQUENCE IS3B-RELATED"/>
    <property type="match status" value="1"/>
</dbReference>
<dbReference type="EMBL" id="FNAV01000041">
    <property type="protein sequence ID" value="SDF64638.1"/>
    <property type="molecule type" value="Genomic_DNA"/>
</dbReference>
<keyword evidence="3" id="KW-1185">Reference proteome</keyword>
<evidence type="ECO:0000313" key="2">
    <source>
        <dbReference type="EMBL" id="SDF64638.1"/>
    </source>
</evidence>
<evidence type="ECO:0000313" key="3">
    <source>
        <dbReference type="Proteomes" id="UP000198994"/>
    </source>
</evidence>
<dbReference type="STRING" id="282683.SAMN04488105_1417"/>
<accession>A0A1G7MS20</accession>
<dbReference type="AlphaFoldDB" id="A0A1G7MS20"/>
<dbReference type="InterPro" id="IPR050900">
    <property type="entry name" value="Transposase_IS3/IS150/IS904"/>
</dbReference>
<organism evidence="2 3">
    <name type="scientific">Salipiger thiooxidans</name>
    <dbReference type="NCBI Taxonomy" id="282683"/>
    <lineage>
        <taxon>Bacteria</taxon>
        <taxon>Pseudomonadati</taxon>
        <taxon>Pseudomonadota</taxon>
        <taxon>Alphaproteobacteria</taxon>
        <taxon>Rhodobacterales</taxon>
        <taxon>Roseobacteraceae</taxon>
        <taxon>Salipiger</taxon>
    </lineage>
</organism>
<evidence type="ECO:0000259" key="1">
    <source>
        <dbReference type="Pfam" id="PF13276"/>
    </source>
</evidence>
<feature type="domain" description="HTH-like" evidence="1">
    <location>
        <begin position="35"/>
        <end position="89"/>
    </location>
</feature>
<name>A0A1G7MS20_9RHOB</name>
<proteinExistence type="predicted"/>
<dbReference type="InterPro" id="IPR025948">
    <property type="entry name" value="HTH-like_dom"/>
</dbReference>
<protein>
    <submittedName>
        <fullName evidence="2">HTH-like domain-containing protein</fullName>
    </submittedName>
</protein>
<gene>
    <name evidence="2" type="ORF">SAMN04488105_1417</name>
</gene>
<reference evidence="3" key="1">
    <citation type="submission" date="2016-10" db="EMBL/GenBank/DDBJ databases">
        <authorList>
            <person name="Varghese N."/>
            <person name="Submissions S."/>
        </authorList>
    </citation>
    <scope>NUCLEOTIDE SEQUENCE [LARGE SCALE GENOMIC DNA]</scope>
    <source>
        <strain evidence="3">DSM 10146</strain>
    </source>
</reference>